<evidence type="ECO:0000313" key="2">
    <source>
        <dbReference type="Proteomes" id="UP000027284"/>
    </source>
</evidence>
<gene>
    <name evidence="1" type="ORF">EG19_12005</name>
</gene>
<sequence>MAIEIAKLFLETVQKEFSFLKDEYGFTGPYSNFEAGKFMYLYKVWFVGKNLGVELVLEWRDQDLSCFVVRLEDGQMPSGLYLNEQGEQIRMYLASWLRKLGIQDPLFTRVKTTNFEDEIRVRIRDYAQMLRKYGQDVLLDRADIVFG</sequence>
<protein>
    <submittedName>
        <fullName evidence="1">Uncharacterized protein</fullName>
    </submittedName>
</protein>
<dbReference type="STRING" id="1312852.EG19_12005"/>
<accession>A0A062XPD4</accession>
<proteinExistence type="predicted"/>
<evidence type="ECO:0000313" key="1">
    <source>
        <dbReference type="EMBL" id="KDA54432.1"/>
    </source>
</evidence>
<reference evidence="1 2" key="1">
    <citation type="submission" date="2014-04" db="EMBL/GenBank/DDBJ databases">
        <title>The Genome Sequence of Thermoanaerobaculum aquaticum MP-01, The First Cultivated Group 23 Acidobacterium.</title>
        <authorList>
            <person name="Stamps B.W."/>
            <person name="Losey N.A."/>
            <person name="Lawson P.A."/>
            <person name="Stevenson B.S."/>
        </authorList>
    </citation>
    <scope>NUCLEOTIDE SEQUENCE [LARGE SCALE GENOMIC DNA]</scope>
    <source>
        <strain evidence="1 2">MP-01</strain>
    </source>
</reference>
<dbReference type="RefSeq" id="WP_038047720.1">
    <property type="nucleotide sequence ID" value="NZ_JMFG01000008.1"/>
</dbReference>
<organism evidence="1 2">
    <name type="scientific">Thermoanaerobaculum aquaticum</name>
    <dbReference type="NCBI Taxonomy" id="1312852"/>
    <lineage>
        <taxon>Bacteria</taxon>
        <taxon>Pseudomonadati</taxon>
        <taxon>Acidobacteriota</taxon>
        <taxon>Thermoanaerobaculia</taxon>
        <taxon>Thermoanaerobaculales</taxon>
        <taxon>Thermoanaerobaculaceae</taxon>
        <taxon>Thermoanaerobaculum</taxon>
    </lineage>
</organism>
<dbReference type="EMBL" id="JMFG01000008">
    <property type="protein sequence ID" value="KDA54432.1"/>
    <property type="molecule type" value="Genomic_DNA"/>
</dbReference>
<keyword evidence="2" id="KW-1185">Reference proteome</keyword>
<dbReference type="AlphaFoldDB" id="A0A062XPD4"/>
<name>A0A062XPD4_9BACT</name>
<dbReference type="Proteomes" id="UP000027284">
    <property type="component" value="Unassembled WGS sequence"/>
</dbReference>
<comment type="caution">
    <text evidence="1">The sequence shown here is derived from an EMBL/GenBank/DDBJ whole genome shotgun (WGS) entry which is preliminary data.</text>
</comment>